<comment type="caution">
    <text evidence="2">The sequence shown here is derived from an EMBL/GenBank/DDBJ whole genome shotgun (WGS) entry which is preliminary data.</text>
</comment>
<dbReference type="Pfam" id="PF00561">
    <property type="entry name" value="Abhydrolase_1"/>
    <property type="match status" value="1"/>
</dbReference>
<dbReference type="Proteomes" id="UP000078287">
    <property type="component" value="Unassembled WGS sequence"/>
</dbReference>
<dbReference type="EMBL" id="LWQS01000036">
    <property type="protein sequence ID" value="OAN47592.1"/>
    <property type="molecule type" value="Genomic_DNA"/>
</dbReference>
<dbReference type="SUPFAM" id="SSF53474">
    <property type="entry name" value="alpha/beta-Hydrolases"/>
    <property type="match status" value="1"/>
</dbReference>
<dbReference type="AlphaFoldDB" id="A0A178MFS9"/>
<dbReference type="PANTHER" id="PTHR47909:SF2">
    <property type="entry name" value="GPI INOSITOL-DEACYLASE"/>
    <property type="match status" value="1"/>
</dbReference>
<evidence type="ECO:0000259" key="1">
    <source>
        <dbReference type="Pfam" id="PF00561"/>
    </source>
</evidence>
<dbReference type="PANTHER" id="PTHR47909">
    <property type="entry name" value="ALPHA/BETA-HYDROLASES SUPERFAMILY PROTEIN"/>
    <property type="match status" value="1"/>
</dbReference>
<keyword evidence="3" id="KW-1185">Reference proteome</keyword>
<dbReference type="InterPro" id="IPR029058">
    <property type="entry name" value="AB_hydrolase_fold"/>
</dbReference>
<protein>
    <submittedName>
        <fullName evidence="2">Lipase</fullName>
    </submittedName>
</protein>
<organism evidence="2 3">
    <name type="scientific">Chloroflexus islandicus</name>
    <dbReference type="NCBI Taxonomy" id="1707952"/>
    <lineage>
        <taxon>Bacteria</taxon>
        <taxon>Bacillati</taxon>
        <taxon>Chloroflexota</taxon>
        <taxon>Chloroflexia</taxon>
        <taxon>Chloroflexales</taxon>
        <taxon>Chloroflexineae</taxon>
        <taxon>Chloroflexaceae</taxon>
        <taxon>Chloroflexus</taxon>
    </lineage>
</organism>
<name>A0A178MFS9_9CHLR</name>
<sequence length="227" mass="24768">MSRPVVIMGGWLSSPADYFGMARVLASPPYNRIVYVVDFSRLAWARLRDPDFGPALDALAATVRIALEETGADKVDLIGHSAGGRIARAYLSDEPYQGVRYAGHEVVASLTTLGTAHATSEIWVKQFADWLEARYPGAAFPHVKYRAVAGRSVRGRRFGNPEEMIAYRSYEVSFGDGNLVGDGIVPTAACYLAGADNLILEGARHAPYNAPATWYGARDVVPLWFED</sequence>
<evidence type="ECO:0000313" key="2">
    <source>
        <dbReference type="EMBL" id="OAN47592.1"/>
    </source>
</evidence>
<accession>A0A178MFS9</accession>
<evidence type="ECO:0000313" key="3">
    <source>
        <dbReference type="Proteomes" id="UP000078287"/>
    </source>
</evidence>
<dbReference type="STRING" id="1707952.A6A03_10090"/>
<dbReference type="RefSeq" id="WP_066783724.1">
    <property type="nucleotide sequence ID" value="NZ_LWQS01000036.1"/>
</dbReference>
<feature type="domain" description="AB hydrolase-1" evidence="1">
    <location>
        <begin position="4"/>
        <end position="134"/>
    </location>
</feature>
<dbReference type="Gene3D" id="3.40.50.1820">
    <property type="entry name" value="alpha/beta hydrolase"/>
    <property type="match status" value="1"/>
</dbReference>
<proteinExistence type="predicted"/>
<reference evidence="2 3" key="1">
    <citation type="submission" date="2016-04" db="EMBL/GenBank/DDBJ databases">
        <title>Chloroflexus islandicus sp. nov., a thermophilic filamentous anoxygenic phototrophic bacterium from geyser Strokkur (Iceland).</title>
        <authorList>
            <person name="Gaisin V.A."/>
            <person name="Kalashnikov A.M."/>
            <person name="Sukhacheva M.V."/>
            <person name="Grouzdev D.S."/>
            <person name="Ivanov T.M."/>
            <person name="Kuznetsov B."/>
            <person name="Gorlenko V.M."/>
        </authorList>
    </citation>
    <scope>NUCLEOTIDE SEQUENCE [LARGE SCALE GENOMIC DNA]</scope>
    <source>
        <strain evidence="3">isl-2</strain>
    </source>
</reference>
<gene>
    <name evidence="2" type="ORF">A6A03_10090</name>
</gene>
<dbReference type="InterPro" id="IPR000073">
    <property type="entry name" value="AB_hydrolase_1"/>
</dbReference>